<keyword evidence="7" id="KW-1185">Reference proteome</keyword>
<dbReference type="Gene3D" id="3.40.1090.10">
    <property type="entry name" value="Cytosolic phospholipase A2 catalytic domain"/>
    <property type="match status" value="1"/>
</dbReference>
<dbReference type="OrthoDB" id="10021675at2759"/>
<dbReference type="InterPro" id="IPR002641">
    <property type="entry name" value="PNPLA_dom"/>
</dbReference>
<dbReference type="Pfam" id="PF01734">
    <property type="entry name" value="Patatin"/>
    <property type="match status" value="1"/>
</dbReference>
<accession>A0A2G9UE77</accession>
<feature type="domain" description="PNPLA" evidence="5">
    <location>
        <begin position="37"/>
        <end position="117"/>
    </location>
</feature>
<dbReference type="EMBL" id="KZ347093">
    <property type="protein sequence ID" value="PIO68453.1"/>
    <property type="molecule type" value="Genomic_DNA"/>
</dbReference>
<dbReference type="GO" id="GO:0052816">
    <property type="term" value="F:long-chain fatty acyl-CoA hydrolase activity"/>
    <property type="evidence" value="ECO:0007669"/>
    <property type="project" value="TreeGrafter"/>
</dbReference>
<dbReference type="GO" id="GO:0005739">
    <property type="term" value="C:mitochondrion"/>
    <property type="evidence" value="ECO:0007669"/>
    <property type="project" value="TreeGrafter"/>
</dbReference>
<evidence type="ECO:0000313" key="6">
    <source>
        <dbReference type="EMBL" id="PIO68453.1"/>
    </source>
</evidence>
<protein>
    <recommendedName>
        <fullName evidence="5">PNPLA domain-containing protein</fullName>
    </recommendedName>
</protein>
<evidence type="ECO:0000256" key="3">
    <source>
        <dbReference type="ARBA" id="ARBA00023043"/>
    </source>
</evidence>
<keyword evidence="2" id="KW-0378">Hydrolase</keyword>
<gene>
    <name evidence="6" type="ORF">TELCIR_09760</name>
</gene>
<keyword evidence="4" id="KW-0443">Lipid metabolism</keyword>
<dbReference type="InterPro" id="IPR016035">
    <property type="entry name" value="Acyl_Trfase/lysoPLipase"/>
</dbReference>
<dbReference type="AlphaFoldDB" id="A0A2G9UE77"/>
<dbReference type="GO" id="GO:0006629">
    <property type="term" value="P:lipid metabolic process"/>
    <property type="evidence" value="ECO:0007669"/>
    <property type="project" value="UniProtKB-KW"/>
</dbReference>
<dbReference type="Proteomes" id="UP000230423">
    <property type="component" value="Unassembled WGS sequence"/>
</dbReference>
<organism evidence="6 7">
    <name type="scientific">Teladorsagia circumcincta</name>
    <name type="common">Brown stomach worm</name>
    <name type="synonym">Ostertagia circumcincta</name>
    <dbReference type="NCBI Taxonomy" id="45464"/>
    <lineage>
        <taxon>Eukaryota</taxon>
        <taxon>Metazoa</taxon>
        <taxon>Ecdysozoa</taxon>
        <taxon>Nematoda</taxon>
        <taxon>Chromadorea</taxon>
        <taxon>Rhabditida</taxon>
        <taxon>Rhabditina</taxon>
        <taxon>Rhabditomorpha</taxon>
        <taxon>Strongyloidea</taxon>
        <taxon>Trichostrongylidae</taxon>
        <taxon>Teladorsagia</taxon>
    </lineage>
</organism>
<evidence type="ECO:0000256" key="1">
    <source>
        <dbReference type="ARBA" id="ARBA00022737"/>
    </source>
</evidence>
<dbReference type="GO" id="GO:0047499">
    <property type="term" value="F:calcium-independent phospholipase A2 activity"/>
    <property type="evidence" value="ECO:0007669"/>
    <property type="project" value="InterPro"/>
</dbReference>
<dbReference type="PANTHER" id="PTHR24139">
    <property type="entry name" value="CALCIUM-INDEPENDENT PHOSPHOLIPASE A2"/>
    <property type="match status" value="1"/>
</dbReference>
<dbReference type="SUPFAM" id="SSF52151">
    <property type="entry name" value="FabD/lysophospholipase-like"/>
    <property type="match status" value="1"/>
</dbReference>
<evidence type="ECO:0000256" key="4">
    <source>
        <dbReference type="ARBA" id="ARBA00023098"/>
    </source>
</evidence>
<sequence length="121" mass="13762">MASRVWERSERRVEMRGLFANSPQSRTAGALSKTLTLLAIEEEMNEPVFPYFDWVAGTSTGALLGTALAQGKTLRECQHIYLRFKDLIFDGWTRPYNSSVLETFMKEAIGEDNLDEIKSPR</sequence>
<dbReference type="PANTHER" id="PTHR24139:SF34">
    <property type="entry name" value="85_88 KDA CALCIUM-INDEPENDENT PHOSPHOLIPASE A2"/>
    <property type="match status" value="1"/>
</dbReference>
<name>A0A2G9UE77_TELCI</name>
<dbReference type="GO" id="GO:2000304">
    <property type="term" value="P:positive regulation of ceramide biosynthetic process"/>
    <property type="evidence" value="ECO:0007669"/>
    <property type="project" value="TreeGrafter"/>
</dbReference>
<keyword evidence="3" id="KW-0040">ANK repeat</keyword>
<proteinExistence type="predicted"/>
<reference evidence="6 7" key="1">
    <citation type="submission" date="2015-09" db="EMBL/GenBank/DDBJ databases">
        <title>Draft genome of the parasitic nematode Teladorsagia circumcincta isolate WARC Sus (inbred).</title>
        <authorList>
            <person name="Mitreva M."/>
        </authorList>
    </citation>
    <scope>NUCLEOTIDE SEQUENCE [LARGE SCALE GENOMIC DNA]</scope>
    <source>
        <strain evidence="6 7">S</strain>
    </source>
</reference>
<keyword evidence="1" id="KW-0677">Repeat</keyword>
<evidence type="ECO:0000313" key="7">
    <source>
        <dbReference type="Proteomes" id="UP000230423"/>
    </source>
</evidence>
<dbReference type="InterPro" id="IPR047148">
    <property type="entry name" value="PLPL9"/>
</dbReference>
<evidence type="ECO:0000256" key="2">
    <source>
        <dbReference type="ARBA" id="ARBA00022801"/>
    </source>
</evidence>
<evidence type="ECO:0000259" key="5">
    <source>
        <dbReference type="Pfam" id="PF01734"/>
    </source>
</evidence>